<feature type="compositionally biased region" description="Polar residues" evidence="1">
    <location>
        <begin position="601"/>
        <end position="616"/>
    </location>
</feature>
<feature type="compositionally biased region" description="Low complexity" evidence="1">
    <location>
        <begin position="655"/>
        <end position="676"/>
    </location>
</feature>
<name>A0A1V6S1E6_9EURO</name>
<feature type="compositionally biased region" description="Low complexity" evidence="1">
    <location>
        <begin position="122"/>
        <end position="133"/>
    </location>
</feature>
<evidence type="ECO:0000313" key="2">
    <source>
        <dbReference type="EMBL" id="OQE07564.1"/>
    </source>
</evidence>
<protein>
    <recommendedName>
        <fullName evidence="4">LPXTG-motif cell wall anchor domain protein</fullName>
    </recommendedName>
</protein>
<feature type="compositionally biased region" description="Polar residues" evidence="1">
    <location>
        <begin position="103"/>
        <end position="121"/>
    </location>
</feature>
<feature type="compositionally biased region" description="Basic and acidic residues" evidence="1">
    <location>
        <begin position="525"/>
        <end position="536"/>
    </location>
</feature>
<feature type="region of interest" description="Disordered" evidence="1">
    <location>
        <begin position="489"/>
        <end position="736"/>
    </location>
</feature>
<dbReference type="EMBL" id="MDYP01000013">
    <property type="protein sequence ID" value="OQE07564.1"/>
    <property type="molecule type" value="Genomic_DNA"/>
</dbReference>
<feature type="compositionally biased region" description="Basic and acidic residues" evidence="1">
    <location>
        <begin position="136"/>
        <end position="151"/>
    </location>
</feature>
<feature type="compositionally biased region" description="Basic and acidic residues" evidence="1">
    <location>
        <begin position="309"/>
        <end position="322"/>
    </location>
</feature>
<feature type="region of interest" description="Disordered" evidence="1">
    <location>
        <begin position="1"/>
        <end position="151"/>
    </location>
</feature>
<feature type="compositionally biased region" description="Polar residues" evidence="1">
    <location>
        <begin position="492"/>
        <end position="510"/>
    </location>
</feature>
<proteinExistence type="predicted"/>
<sequence>MAAGSRDHFQPNQVNQHHDYDPEHFQQFRHFPHSRSLSLHTRFEGPTDETPNLTTKRSLLHRARRSVLSFRAPSPQASESPYASKRPRQDELYQDRPDVKRTMPSSLAYSGATRTLNENARSLNGSLNNSLNGTHRGVEDKSSMDEGRPKNEDVFLNIARTDSGRRDSVGRSDFRRSRIGYSSQILRSPTTEQTPSPDQRYSNIDNPLHLQNESPTAPYSAMHTPASSVHPLDDSGRFRYSTLGSGARSVVGVPRSRFSRTSPDASPRTPTAAEEKERRASLNDPRTNRLSGLSTIRSSRQPSGSEVTGRPRADTARSRADGTESELSTTAPSTVWDELDDLKDRIKKLELTGKLPSSSSAAMYTPTNERPRTANTAITALSSSPKQRRRTSISTADTEHNPVHPILQSALAKAKLVLNGDVYASLEATITDALNLSTALGVNTAPSGTASVVNGGGYTSPERHARRKADSVCRSLTELCLALTDEQLKNVRPSSSRETVLQQPQLSNGTGFDARMSIPTYQRNGNHEPEGIERRHSTNRIPSRLEARRASMANASSGNTTDMKQSPTPSPGMSNPTTRLNRMSSSLRSRRQTIGEETGETESPLSRSVSRANTDIDTPLPTQAIPPRQRFSQGHTVSRSISGVQQDQNGLGYLPRSPQYQSSQVPQPQVQSSQPRTPTLSSSLSFRRSYINPATYTPATSRSNIQAGSRRYGLTPSFSSNNLQGSPVEESLRSPHQIEQAQTRISTPSRKMATSYTPIQTPRLRTNSLGVQRFGLRNRVPATPNNINLDDSID</sequence>
<feature type="compositionally biased region" description="Polar residues" evidence="1">
    <location>
        <begin position="553"/>
        <end position="578"/>
    </location>
</feature>
<evidence type="ECO:0008006" key="4">
    <source>
        <dbReference type="Google" id="ProtNLM"/>
    </source>
</evidence>
<feature type="region of interest" description="Disordered" evidence="1">
    <location>
        <begin position="381"/>
        <end position="401"/>
    </location>
</feature>
<feature type="compositionally biased region" description="Polar residues" evidence="1">
    <location>
        <begin position="677"/>
        <end position="707"/>
    </location>
</feature>
<feature type="region of interest" description="Disordered" evidence="1">
    <location>
        <begin position="247"/>
        <end position="333"/>
    </location>
</feature>
<reference evidence="3" key="1">
    <citation type="journal article" date="2017" name="Nat. Microbiol.">
        <title>Global analysis of biosynthetic gene clusters reveals vast potential of secondary metabolite production in Penicillium species.</title>
        <authorList>
            <person name="Nielsen J.C."/>
            <person name="Grijseels S."/>
            <person name="Prigent S."/>
            <person name="Ji B."/>
            <person name="Dainat J."/>
            <person name="Nielsen K.F."/>
            <person name="Frisvad J.C."/>
            <person name="Workman M."/>
            <person name="Nielsen J."/>
        </authorList>
    </citation>
    <scope>NUCLEOTIDE SEQUENCE [LARGE SCALE GENOMIC DNA]</scope>
    <source>
        <strain evidence="3">IBT 29486</strain>
    </source>
</reference>
<accession>A0A1V6S1E6</accession>
<feature type="compositionally biased region" description="Polar residues" evidence="1">
    <location>
        <begin position="180"/>
        <end position="217"/>
    </location>
</feature>
<feature type="compositionally biased region" description="Basic and acidic residues" evidence="1">
    <location>
        <begin position="87"/>
        <end position="101"/>
    </location>
</feature>
<feature type="compositionally biased region" description="Basic and acidic residues" evidence="1">
    <location>
        <begin position="16"/>
        <end position="26"/>
    </location>
</feature>
<evidence type="ECO:0000256" key="1">
    <source>
        <dbReference type="SAM" id="MobiDB-lite"/>
    </source>
</evidence>
<feature type="compositionally biased region" description="Polar residues" evidence="1">
    <location>
        <begin position="630"/>
        <end position="649"/>
    </location>
</feature>
<feature type="compositionally biased region" description="Polar residues" evidence="1">
    <location>
        <begin position="442"/>
        <end position="452"/>
    </location>
</feature>
<feature type="compositionally biased region" description="Polar residues" evidence="1">
    <location>
        <begin position="716"/>
        <end position="725"/>
    </location>
</feature>
<gene>
    <name evidence="2" type="ORF">PENVUL_c013G09504</name>
</gene>
<organism evidence="2 3">
    <name type="scientific">Penicillium vulpinum</name>
    <dbReference type="NCBI Taxonomy" id="29845"/>
    <lineage>
        <taxon>Eukaryota</taxon>
        <taxon>Fungi</taxon>
        <taxon>Dikarya</taxon>
        <taxon>Ascomycota</taxon>
        <taxon>Pezizomycotina</taxon>
        <taxon>Eurotiomycetes</taxon>
        <taxon>Eurotiomycetidae</taxon>
        <taxon>Eurotiales</taxon>
        <taxon>Aspergillaceae</taxon>
        <taxon>Penicillium</taxon>
    </lineage>
</organism>
<keyword evidence="3" id="KW-1185">Reference proteome</keyword>
<feature type="compositionally biased region" description="Polar residues" evidence="1">
    <location>
        <begin position="284"/>
        <end position="306"/>
    </location>
</feature>
<comment type="caution">
    <text evidence="2">The sequence shown here is derived from an EMBL/GenBank/DDBJ whole genome shotgun (WGS) entry which is preliminary data.</text>
</comment>
<feature type="region of interest" description="Disordered" evidence="1">
    <location>
        <begin position="164"/>
        <end position="233"/>
    </location>
</feature>
<dbReference type="Proteomes" id="UP000191518">
    <property type="component" value="Unassembled WGS sequence"/>
</dbReference>
<feature type="compositionally biased region" description="Basic and acidic residues" evidence="1">
    <location>
        <begin position="164"/>
        <end position="176"/>
    </location>
</feature>
<dbReference type="OrthoDB" id="5369729at2759"/>
<evidence type="ECO:0000313" key="3">
    <source>
        <dbReference type="Proteomes" id="UP000191518"/>
    </source>
</evidence>
<feature type="region of interest" description="Disordered" evidence="1">
    <location>
        <begin position="442"/>
        <end position="465"/>
    </location>
</feature>
<dbReference type="AlphaFoldDB" id="A0A1V6S1E6"/>